<dbReference type="EMBL" id="SIDB01000005">
    <property type="protein sequence ID" value="KAI3432678.1"/>
    <property type="molecule type" value="Genomic_DNA"/>
</dbReference>
<feature type="compositionally biased region" description="Low complexity" evidence="1">
    <location>
        <begin position="34"/>
        <end position="50"/>
    </location>
</feature>
<feature type="compositionally biased region" description="Basic and acidic residues" evidence="1">
    <location>
        <begin position="52"/>
        <end position="62"/>
    </location>
</feature>
<feature type="region of interest" description="Disordered" evidence="1">
    <location>
        <begin position="1"/>
        <end position="74"/>
    </location>
</feature>
<proteinExistence type="predicted"/>
<dbReference type="AlphaFoldDB" id="A0A9D4TRM4"/>
<evidence type="ECO:0000313" key="2">
    <source>
        <dbReference type="EMBL" id="KAI3432678.1"/>
    </source>
</evidence>
<name>A0A9D4TRM4_CHLVU</name>
<reference evidence="2" key="2">
    <citation type="submission" date="2020-11" db="EMBL/GenBank/DDBJ databases">
        <authorList>
            <person name="Cecchin M."/>
            <person name="Marcolungo L."/>
            <person name="Rossato M."/>
            <person name="Girolomoni L."/>
            <person name="Cosentino E."/>
            <person name="Cuine S."/>
            <person name="Li-Beisson Y."/>
            <person name="Delledonne M."/>
            <person name="Ballottari M."/>
        </authorList>
    </citation>
    <scope>NUCLEOTIDE SEQUENCE</scope>
    <source>
        <strain evidence="2">211/11P</strain>
        <tissue evidence="2">Whole cell</tissue>
    </source>
</reference>
<reference evidence="2" key="1">
    <citation type="journal article" date="2019" name="Plant J.">
        <title>Chlorella vulgaris genome assembly and annotation reveals the molecular basis for metabolic acclimation to high light conditions.</title>
        <authorList>
            <person name="Cecchin M."/>
            <person name="Marcolungo L."/>
            <person name="Rossato M."/>
            <person name="Girolomoni L."/>
            <person name="Cosentino E."/>
            <person name="Cuine S."/>
            <person name="Li-Beisson Y."/>
            <person name="Delledonne M."/>
            <person name="Ballottari M."/>
        </authorList>
    </citation>
    <scope>NUCLEOTIDE SEQUENCE</scope>
    <source>
        <strain evidence="2">211/11P</strain>
    </source>
</reference>
<evidence type="ECO:0000256" key="1">
    <source>
        <dbReference type="SAM" id="MobiDB-lite"/>
    </source>
</evidence>
<gene>
    <name evidence="2" type="ORF">D9Q98_004221</name>
</gene>
<organism evidence="2 3">
    <name type="scientific">Chlorella vulgaris</name>
    <name type="common">Green alga</name>
    <dbReference type="NCBI Taxonomy" id="3077"/>
    <lineage>
        <taxon>Eukaryota</taxon>
        <taxon>Viridiplantae</taxon>
        <taxon>Chlorophyta</taxon>
        <taxon>core chlorophytes</taxon>
        <taxon>Trebouxiophyceae</taxon>
        <taxon>Chlorellales</taxon>
        <taxon>Chlorellaceae</taxon>
        <taxon>Chlorella clade</taxon>
        <taxon>Chlorella</taxon>
    </lineage>
</organism>
<protein>
    <submittedName>
        <fullName evidence="2">Uncharacterized protein</fullName>
    </submittedName>
</protein>
<accession>A0A9D4TRM4</accession>
<dbReference type="Proteomes" id="UP001055712">
    <property type="component" value="Unassembled WGS sequence"/>
</dbReference>
<keyword evidence="3" id="KW-1185">Reference proteome</keyword>
<sequence length="121" mass="11822">MTASIALGGGFGPPHPSQAAMGTAASGGAGRNGGAAAPPSASASLQSSSAERLQRVAAEKAARRSHPPVRQQTAVQHYTQGVCGGTLDAASLGTRAAYVTVVRKRAGGAAGTAAHWFSLGA</sequence>
<comment type="caution">
    <text evidence="2">The sequence shown here is derived from an EMBL/GenBank/DDBJ whole genome shotgun (WGS) entry which is preliminary data.</text>
</comment>
<evidence type="ECO:0000313" key="3">
    <source>
        <dbReference type="Proteomes" id="UP001055712"/>
    </source>
</evidence>